<evidence type="ECO:0000313" key="3">
    <source>
        <dbReference type="EMBL" id="BDD12981.1"/>
    </source>
</evidence>
<dbReference type="Proteomes" id="UP001348817">
    <property type="component" value="Plasmid pFA9"/>
</dbReference>
<dbReference type="PANTHER" id="PTHR43022">
    <property type="entry name" value="PROTEIN SMF"/>
    <property type="match status" value="1"/>
</dbReference>
<dbReference type="PANTHER" id="PTHR43022:SF1">
    <property type="entry name" value="PROTEIN SMF"/>
    <property type="match status" value="1"/>
</dbReference>
<feature type="domain" description="Smf/DprA SLOG" evidence="2">
    <location>
        <begin position="11"/>
        <end position="189"/>
    </location>
</feature>
<evidence type="ECO:0000259" key="2">
    <source>
        <dbReference type="Pfam" id="PF02481"/>
    </source>
</evidence>
<evidence type="ECO:0000256" key="1">
    <source>
        <dbReference type="ARBA" id="ARBA00006525"/>
    </source>
</evidence>
<evidence type="ECO:0000313" key="4">
    <source>
        <dbReference type="Proteomes" id="UP001348817"/>
    </source>
</evidence>
<dbReference type="InterPro" id="IPR057666">
    <property type="entry name" value="DrpA_SLOG"/>
</dbReference>
<dbReference type="InterPro" id="IPR003488">
    <property type="entry name" value="DprA"/>
</dbReference>
<keyword evidence="3" id="KW-0614">Plasmid</keyword>
<keyword evidence="4" id="KW-1185">Reference proteome</keyword>
<dbReference type="GO" id="GO:0009294">
    <property type="term" value="P:DNA-mediated transformation"/>
    <property type="evidence" value="ECO:0007669"/>
    <property type="project" value="InterPro"/>
</dbReference>
<dbReference type="AlphaFoldDB" id="A0AAU9CLV5"/>
<organism evidence="3 4">
    <name type="scientific">Fulvitalea axinellae</name>
    <dbReference type="NCBI Taxonomy" id="1182444"/>
    <lineage>
        <taxon>Bacteria</taxon>
        <taxon>Pseudomonadati</taxon>
        <taxon>Bacteroidota</taxon>
        <taxon>Cytophagia</taxon>
        <taxon>Cytophagales</taxon>
        <taxon>Persicobacteraceae</taxon>
        <taxon>Fulvitalea</taxon>
    </lineage>
</organism>
<name>A0AAU9CLV5_9BACT</name>
<proteinExistence type="inferred from homology"/>
<comment type="similarity">
    <text evidence="1">Belongs to the DprA/Smf family.</text>
</comment>
<geneLocation type="plasmid" evidence="3 4">
    <name>pFA9</name>
</geneLocation>
<sequence length="250" mass="27113">MLSDFPIERVGIDDPEYPLALRDLGKSAPGVLYFRGDLSCLESGPAVAVVGSRRLSGHGRRAGDRIVSEYFVRREGFVTVSGLALGCDTVGHLASVRCGRPSVAVMATGLDRVYPDGNRKLAENILRAGGAWVSEYPPGTGPDRSRFVARNRIQAGLSHGVFVMESGAKGGTMHTAKFAERYGRPGACLASHFLPEFAGMVDLEAVAGNRILMDRGWRGLDSERSVMEFVVEVLVWDRARRKVGGQMEIF</sequence>
<dbReference type="Pfam" id="PF02481">
    <property type="entry name" value="DNA_processg_A"/>
    <property type="match status" value="1"/>
</dbReference>
<dbReference type="EMBL" id="AP025323">
    <property type="protein sequence ID" value="BDD12981.1"/>
    <property type="molecule type" value="Genomic_DNA"/>
</dbReference>
<reference evidence="3 4" key="1">
    <citation type="submission" date="2021-12" db="EMBL/GenBank/DDBJ databases">
        <title>Genome sequencing of bacteria with rrn-lacking chromosome and rrn-plasmid.</title>
        <authorList>
            <person name="Anda M."/>
            <person name="Iwasaki W."/>
        </authorList>
    </citation>
    <scope>NUCLEOTIDE SEQUENCE [LARGE SCALE GENOMIC DNA]</scope>
    <source>
        <strain evidence="3 4">DSM 100852</strain>
        <plasmid evidence="3 4">pFA9</plasmid>
    </source>
</reference>
<dbReference type="KEGG" id="fax:FUAX_54130"/>
<accession>A0AAU9CLV5</accession>
<dbReference type="Gene3D" id="3.40.50.450">
    <property type="match status" value="1"/>
</dbReference>
<dbReference type="SUPFAM" id="SSF102405">
    <property type="entry name" value="MCP/YpsA-like"/>
    <property type="match status" value="1"/>
</dbReference>
<protein>
    <recommendedName>
        <fullName evidence="2">Smf/DprA SLOG domain-containing protein</fullName>
    </recommendedName>
</protein>
<dbReference type="RefSeq" id="WP_338396204.1">
    <property type="nucleotide sequence ID" value="NZ_AP025323.1"/>
</dbReference>
<gene>
    <name evidence="3" type="ORF">FUAX_54130</name>
</gene>